<feature type="non-terminal residue" evidence="2">
    <location>
        <position position="1"/>
    </location>
</feature>
<evidence type="ECO:0000313" key="3">
    <source>
        <dbReference type="Proteomes" id="UP001209540"/>
    </source>
</evidence>
<dbReference type="Proteomes" id="UP001209540">
    <property type="component" value="Unassembled WGS sequence"/>
</dbReference>
<feature type="region of interest" description="Disordered" evidence="1">
    <location>
        <begin position="1"/>
        <end position="47"/>
    </location>
</feature>
<organism evidence="2 3">
    <name type="scientific">Phascolomyces articulosus</name>
    <dbReference type="NCBI Taxonomy" id="60185"/>
    <lineage>
        <taxon>Eukaryota</taxon>
        <taxon>Fungi</taxon>
        <taxon>Fungi incertae sedis</taxon>
        <taxon>Mucoromycota</taxon>
        <taxon>Mucoromycotina</taxon>
        <taxon>Mucoromycetes</taxon>
        <taxon>Mucorales</taxon>
        <taxon>Lichtheimiaceae</taxon>
        <taxon>Phascolomyces</taxon>
    </lineage>
</organism>
<protein>
    <submittedName>
        <fullName evidence="2">Uncharacterized protein</fullName>
    </submittedName>
</protein>
<keyword evidence="3" id="KW-1185">Reference proteome</keyword>
<proteinExistence type="predicted"/>
<name>A0AAD5JQ72_9FUNG</name>
<dbReference type="AlphaFoldDB" id="A0AAD5JQ72"/>
<sequence length="102" mass="11820">MARSKRSRQGAENDNIYKRSKTGTDDKAKQSTNNNPFQITPNENDQYEREKVYQLVKKPLVIYNLPEKKHKTKSKGEGTLTNVEQKIARFSIDADLSNNQYK</sequence>
<dbReference type="EMBL" id="JAIXMP010000037">
    <property type="protein sequence ID" value="KAI9248771.1"/>
    <property type="molecule type" value="Genomic_DNA"/>
</dbReference>
<comment type="caution">
    <text evidence="2">The sequence shown here is derived from an EMBL/GenBank/DDBJ whole genome shotgun (WGS) entry which is preliminary data.</text>
</comment>
<evidence type="ECO:0000256" key="1">
    <source>
        <dbReference type="SAM" id="MobiDB-lite"/>
    </source>
</evidence>
<accession>A0AAD5JQ72</accession>
<reference evidence="2" key="1">
    <citation type="journal article" date="2022" name="IScience">
        <title>Evolution of zygomycete secretomes and the origins of terrestrial fungal ecologies.</title>
        <authorList>
            <person name="Chang Y."/>
            <person name="Wang Y."/>
            <person name="Mondo S."/>
            <person name="Ahrendt S."/>
            <person name="Andreopoulos W."/>
            <person name="Barry K."/>
            <person name="Beard J."/>
            <person name="Benny G.L."/>
            <person name="Blankenship S."/>
            <person name="Bonito G."/>
            <person name="Cuomo C."/>
            <person name="Desiro A."/>
            <person name="Gervers K.A."/>
            <person name="Hundley H."/>
            <person name="Kuo A."/>
            <person name="LaButti K."/>
            <person name="Lang B.F."/>
            <person name="Lipzen A."/>
            <person name="O'Donnell K."/>
            <person name="Pangilinan J."/>
            <person name="Reynolds N."/>
            <person name="Sandor L."/>
            <person name="Smith M.E."/>
            <person name="Tsang A."/>
            <person name="Grigoriev I.V."/>
            <person name="Stajich J.E."/>
            <person name="Spatafora J.W."/>
        </authorList>
    </citation>
    <scope>NUCLEOTIDE SEQUENCE</scope>
    <source>
        <strain evidence="2">RSA 2281</strain>
    </source>
</reference>
<feature type="compositionally biased region" description="Polar residues" evidence="1">
    <location>
        <begin position="30"/>
        <end position="44"/>
    </location>
</feature>
<evidence type="ECO:0000313" key="2">
    <source>
        <dbReference type="EMBL" id="KAI9248771.1"/>
    </source>
</evidence>
<reference evidence="2" key="2">
    <citation type="submission" date="2023-02" db="EMBL/GenBank/DDBJ databases">
        <authorList>
            <consortium name="DOE Joint Genome Institute"/>
            <person name="Mondo S.J."/>
            <person name="Chang Y."/>
            <person name="Wang Y."/>
            <person name="Ahrendt S."/>
            <person name="Andreopoulos W."/>
            <person name="Barry K."/>
            <person name="Beard J."/>
            <person name="Benny G.L."/>
            <person name="Blankenship S."/>
            <person name="Bonito G."/>
            <person name="Cuomo C."/>
            <person name="Desiro A."/>
            <person name="Gervers K.A."/>
            <person name="Hundley H."/>
            <person name="Kuo A."/>
            <person name="LaButti K."/>
            <person name="Lang B.F."/>
            <person name="Lipzen A."/>
            <person name="O'Donnell K."/>
            <person name="Pangilinan J."/>
            <person name="Reynolds N."/>
            <person name="Sandor L."/>
            <person name="Smith M.W."/>
            <person name="Tsang A."/>
            <person name="Grigoriev I.V."/>
            <person name="Stajich J.E."/>
            <person name="Spatafora J.W."/>
        </authorList>
    </citation>
    <scope>NUCLEOTIDE SEQUENCE</scope>
    <source>
        <strain evidence="2">RSA 2281</strain>
    </source>
</reference>
<feature type="compositionally biased region" description="Basic and acidic residues" evidence="1">
    <location>
        <begin position="9"/>
        <end position="29"/>
    </location>
</feature>
<gene>
    <name evidence="2" type="ORF">BDA99DRAFT_590334</name>
</gene>